<evidence type="ECO:0000256" key="2">
    <source>
        <dbReference type="ARBA" id="ARBA00022630"/>
    </source>
</evidence>
<evidence type="ECO:0000313" key="6">
    <source>
        <dbReference type="Proteomes" id="UP000063308"/>
    </source>
</evidence>
<dbReference type="Proteomes" id="UP000063308">
    <property type="component" value="Chromosome"/>
</dbReference>
<proteinExistence type="predicted"/>
<dbReference type="InterPro" id="IPR050641">
    <property type="entry name" value="RIFMO-like"/>
</dbReference>
<dbReference type="AlphaFoldDB" id="A0A0E4BPD4"/>
<dbReference type="PANTHER" id="PTHR43004:SF19">
    <property type="entry name" value="BINDING MONOOXYGENASE, PUTATIVE (JCVI)-RELATED"/>
    <property type="match status" value="1"/>
</dbReference>
<dbReference type="InterPro" id="IPR036188">
    <property type="entry name" value="FAD/NAD-bd_sf"/>
</dbReference>
<dbReference type="PANTHER" id="PTHR43004">
    <property type="entry name" value="TRK SYSTEM POTASSIUM UPTAKE PROTEIN"/>
    <property type="match status" value="1"/>
</dbReference>
<accession>A0A0E4BPD4</accession>
<dbReference type="SUPFAM" id="SSF51905">
    <property type="entry name" value="FAD/NAD(P)-binding domain"/>
    <property type="match status" value="1"/>
</dbReference>
<evidence type="ECO:0000259" key="4">
    <source>
        <dbReference type="Pfam" id="PF01494"/>
    </source>
</evidence>
<dbReference type="InterPro" id="IPR002938">
    <property type="entry name" value="FAD-bd"/>
</dbReference>
<name>A0A0E4BPD4_9BRAD</name>
<dbReference type="Pfam" id="PF01494">
    <property type="entry name" value="FAD_binding_3"/>
    <property type="match status" value="1"/>
</dbReference>
<dbReference type="NCBIfam" id="NF004780">
    <property type="entry name" value="PRK06126.1"/>
    <property type="match status" value="1"/>
</dbReference>
<dbReference type="GO" id="GO:0016709">
    <property type="term" value="F:oxidoreductase activity, acting on paired donors, with incorporation or reduction of molecular oxygen, NAD(P)H as one donor, and incorporation of one atom of oxygen"/>
    <property type="evidence" value="ECO:0007669"/>
    <property type="project" value="UniProtKB-ARBA"/>
</dbReference>
<protein>
    <recommendedName>
        <fullName evidence="4">FAD-binding domain-containing protein</fullName>
    </recommendedName>
</protein>
<dbReference type="PRINTS" id="PR00420">
    <property type="entry name" value="RNGMNOXGNASE"/>
</dbReference>
<feature type="domain" description="FAD-binding" evidence="4">
    <location>
        <begin position="2"/>
        <end position="354"/>
    </location>
</feature>
<dbReference type="Pfam" id="PF21274">
    <property type="entry name" value="Rng_hyd_C"/>
    <property type="match status" value="1"/>
</dbReference>
<dbReference type="Gene3D" id="3.30.9.10">
    <property type="entry name" value="D-Amino Acid Oxidase, subunit A, domain 2"/>
    <property type="match status" value="1"/>
</dbReference>
<evidence type="ECO:0000256" key="3">
    <source>
        <dbReference type="ARBA" id="ARBA00022827"/>
    </source>
</evidence>
<dbReference type="GO" id="GO:0071949">
    <property type="term" value="F:FAD binding"/>
    <property type="evidence" value="ECO:0007669"/>
    <property type="project" value="InterPro"/>
</dbReference>
<evidence type="ECO:0000256" key="1">
    <source>
        <dbReference type="ARBA" id="ARBA00001974"/>
    </source>
</evidence>
<evidence type="ECO:0000313" key="5">
    <source>
        <dbReference type="EMBL" id="BAR57308.1"/>
    </source>
</evidence>
<comment type="cofactor">
    <cofactor evidence="1">
        <name>FAD</name>
        <dbReference type="ChEBI" id="CHEBI:57692"/>
    </cofactor>
</comment>
<organism evidence="5 6">
    <name type="scientific">Bradyrhizobium diazoefficiens</name>
    <dbReference type="NCBI Taxonomy" id="1355477"/>
    <lineage>
        <taxon>Bacteria</taxon>
        <taxon>Pseudomonadati</taxon>
        <taxon>Pseudomonadota</taxon>
        <taxon>Alphaproteobacteria</taxon>
        <taxon>Hyphomicrobiales</taxon>
        <taxon>Nitrobacteraceae</taxon>
        <taxon>Bradyrhizobium</taxon>
    </lineage>
</organism>
<reference evidence="5 6" key="1">
    <citation type="submission" date="2014-11" db="EMBL/GenBank/DDBJ databases">
        <title>Symbiosis island explosion on the genome of extra-slow-growing strains of soybean bradyrhizobia with massive insertion sequences.</title>
        <authorList>
            <person name="Iida T."/>
            <person name="Minamisawa K."/>
        </authorList>
    </citation>
    <scope>NUCLEOTIDE SEQUENCE [LARGE SCALE GENOMIC DNA]</scope>
    <source>
        <strain evidence="5 6">NK6</strain>
    </source>
</reference>
<keyword evidence="3" id="KW-0274">FAD</keyword>
<sequence>MGLTAAMDLASRGIDVVVAEIRHAGDPPSVKCNHVSARSMEVFRRLGVAAKLRDAGLPADFPNDCSYRTTATGIELCRIDIPSRARRYSATGGPDTWWPTPEPPHRINQVYLEPILFSHAAAQARITILARTEITDIEQGDDHVVALARDLDSGSSLRIEASFVIGCDGSRSLVRKSIGASLSGTPVIQRVQSTFIEAPQLRELMGAHKPAWMVLSLNPRRSGTTVAIDGHDRWLIHNHLKPDEPEFDSVDRDWSIRAILGVDERFEYRVLSKEDWVGRRLVADRFRDRRVFICGDAAHLWMPYAGYGMNAGIADAVDLCWQLAAHLNGWAPASILDAYEAERQPITEQVSRFAMDHAMKMMAQRGGVSAEIEDDTPRGQAARATLARAAYDLNVQQYCCAGLNFGYYYDASPIIAYDGETPPAYAMGSFTPSTVPGARAPHLFLRDGRSLYDAFGAGYTLLRFDPAIDVARLQSAARERGIPLALVDIAPDEANGTYAEKLVLARPDQHIAWRGQVAPADPQGLLARITGAAA</sequence>
<dbReference type="Gene3D" id="3.50.50.60">
    <property type="entry name" value="FAD/NAD(P)-binding domain"/>
    <property type="match status" value="1"/>
</dbReference>
<dbReference type="EMBL" id="AP014685">
    <property type="protein sequence ID" value="BAR57308.1"/>
    <property type="molecule type" value="Genomic_DNA"/>
</dbReference>
<gene>
    <name evidence="5" type="ORF">NK6_4139</name>
</gene>
<dbReference type="Gene3D" id="3.40.30.120">
    <property type="match status" value="1"/>
</dbReference>
<keyword evidence="2" id="KW-0285">Flavoprotein</keyword>